<comment type="caution">
    <text evidence="1">The sequence shown here is derived from an EMBL/GenBank/DDBJ whole genome shotgun (WGS) entry which is preliminary data.</text>
</comment>
<dbReference type="OrthoDB" id="268439at2"/>
<dbReference type="InterPro" id="IPR012348">
    <property type="entry name" value="RNR-like"/>
</dbReference>
<accession>A0A225DAM3</accession>
<protein>
    <submittedName>
        <fullName evidence="1">Putative membrane protein</fullName>
    </submittedName>
</protein>
<dbReference type="InterPro" id="IPR009078">
    <property type="entry name" value="Ferritin-like_SF"/>
</dbReference>
<sequence length="278" mass="31606">MPHFVPCTPRSSAEWCDYFEANAKGLLAVPWDAGPGITDVELAAVAGSIQQFQLGESSEGRNLIRAAAEYAVQVNDPDYLKAMLLFIGEEHRHARDLGRFLALAGVPLLRHNWVDSVFRRLRRGAGLESTLVILLTAELVAKVYYRAIRDATASPVLRRLCSQILRDELMHTRFHFERLGRLRFGRARWRVAGSVLRHRVLFGVACVVVWWTHRAALRAGGYGFARYWGAMMREFRSAVREMDPARYHFREPVDNAPQPESTARRRFLPEQCVVSTTS</sequence>
<dbReference type="Gene3D" id="1.10.620.20">
    <property type="entry name" value="Ribonucleotide Reductase, subunit A"/>
    <property type="match status" value="1"/>
</dbReference>
<organism evidence="1 2">
    <name type="scientific">Fimbriiglobus ruber</name>
    <dbReference type="NCBI Taxonomy" id="1908690"/>
    <lineage>
        <taxon>Bacteria</taxon>
        <taxon>Pseudomonadati</taxon>
        <taxon>Planctomycetota</taxon>
        <taxon>Planctomycetia</taxon>
        <taxon>Gemmatales</taxon>
        <taxon>Gemmataceae</taxon>
        <taxon>Fimbriiglobus</taxon>
    </lineage>
</organism>
<name>A0A225DAM3_9BACT</name>
<keyword evidence="2" id="KW-1185">Reference proteome</keyword>
<gene>
    <name evidence="1" type="ORF">FRUB_09277</name>
</gene>
<reference evidence="2" key="1">
    <citation type="submission" date="2017-06" db="EMBL/GenBank/DDBJ databases">
        <title>Genome analysis of Fimbriiglobus ruber SP5, the first member of the order Planctomycetales with confirmed chitinolytic capability.</title>
        <authorList>
            <person name="Ravin N.V."/>
            <person name="Rakitin A.L."/>
            <person name="Ivanova A.A."/>
            <person name="Beletsky A.V."/>
            <person name="Kulichevskaya I.S."/>
            <person name="Mardanov A.V."/>
            <person name="Dedysh S.N."/>
        </authorList>
    </citation>
    <scope>NUCLEOTIDE SEQUENCE [LARGE SCALE GENOMIC DNA]</scope>
    <source>
        <strain evidence="2">SP5</strain>
    </source>
</reference>
<dbReference type="GO" id="GO:0016491">
    <property type="term" value="F:oxidoreductase activity"/>
    <property type="evidence" value="ECO:0007669"/>
    <property type="project" value="InterPro"/>
</dbReference>
<dbReference type="Proteomes" id="UP000214646">
    <property type="component" value="Unassembled WGS sequence"/>
</dbReference>
<dbReference type="AlphaFoldDB" id="A0A225DAM3"/>
<dbReference type="RefSeq" id="WP_088259683.1">
    <property type="nucleotide sequence ID" value="NZ_NIDE01000017.1"/>
</dbReference>
<evidence type="ECO:0000313" key="1">
    <source>
        <dbReference type="EMBL" id="OWK36714.1"/>
    </source>
</evidence>
<evidence type="ECO:0000313" key="2">
    <source>
        <dbReference type="Proteomes" id="UP000214646"/>
    </source>
</evidence>
<proteinExistence type="predicted"/>
<dbReference type="EMBL" id="NIDE01000017">
    <property type="protein sequence ID" value="OWK36714.1"/>
    <property type="molecule type" value="Genomic_DNA"/>
</dbReference>
<dbReference type="SUPFAM" id="SSF47240">
    <property type="entry name" value="Ferritin-like"/>
    <property type="match status" value="1"/>
</dbReference>
<dbReference type="CDD" id="cd00657">
    <property type="entry name" value="Ferritin_like"/>
    <property type="match status" value="1"/>
</dbReference>